<name>A0A6J6TM17_9ZZZZ</name>
<dbReference type="AlphaFoldDB" id="A0A6J6TM17"/>
<dbReference type="GO" id="GO:0006355">
    <property type="term" value="P:regulation of DNA-templated transcription"/>
    <property type="evidence" value="ECO:0007669"/>
    <property type="project" value="InterPro"/>
</dbReference>
<sequence length="73" mass="8226">MTDILIRDVPEDVIAAIDIKAQRLGLSRTEYLRRTLTRERDAAPSEVSVADLAAFADTFADLADPEVMHRAWR</sequence>
<evidence type="ECO:0000313" key="2">
    <source>
        <dbReference type="EMBL" id="CAB4747914.1"/>
    </source>
</evidence>
<evidence type="ECO:0000313" key="1">
    <source>
        <dbReference type="EMBL" id="CAB4718277.1"/>
    </source>
</evidence>
<dbReference type="EMBL" id="CAEZXX010000115">
    <property type="protein sequence ID" value="CAB4718277.1"/>
    <property type="molecule type" value="Genomic_DNA"/>
</dbReference>
<dbReference type="InterPro" id="IPR010985">
    <property type="entry name" value="Ribbon_hlx_hlx"/>
</dbReference>
<organism evidence="2">
    <name type="scientific">freshwater metagenome</name>
    <dbReference type="NCBI Taxonomy" id="449393"/>
    <lineage>
        <taxon>unclassified sequences</taxon>
        <taxon>metagenomes</taxon>
        <taxon>ecological metagenomes</taxon>
    </lineage>
</organism>
<gene>
    <name evidence="1" type="ORF">UFOPK2602_01553</name>
    <name evidence="2" type="ORF">UFOPK2806_00827</name>
    <name evidence="3" type="ORF">UFOPK3417_01825</name>
    <name evidence="4" type="ORF">UFOPK4306_00963</name>
</gene>
<dbReference type="Gene3D" id="1.10.1220.10">
    <property type="entry name" value="Met repressor-like"/>
    <property type="match status" value="1"/>
</dbReference>
<accession>A0A6J6TM17</accession>
<proteinExistence type="predicted"/>
<dbReference type="EMBL" id="CAFBQP010000030">
    <property type="protein sequence ID" value="CAB5060432.1"/>
    <property type="molecule type" value="Genomic_DNA"/>
</dbReference>
<dbReference type="InterPro" id="IPR013321">
    <property type="entry name" value="Arc_rbn_hlx_hlx"/>
</dbReference>
<reference evidence="2" key="1">
    <citation type="submission" date="2020-05" db="EMBL/GenBank/DDBJ databases">
        <authorList>
            <person name="Chiriac C."/>
            <person name="Salcher M."/>
            <person name="Ghai R."/>
            <person name="Kavagutti S V."/>
        </authorList>
    </citation>
    <scope>NUCLEOTIDE SEQUENCE</scope>
</reference>
<dbReference type="SUPFAM" id="SSF47598">
    <property type="entry name" value="Ribbon-helix-helix"/>
    <property type="match status" value="1"/>
</dbReference>
<dbReference type="EMBL" id="CAFBLR010000234">
    <property type="protein sequence ID" value="CAB4885227.1"/>
    <property type="molecule type" value="Genomic_DNA"/>
</dbReference>
<dbReference type="EMBL" id="CAEZYY010000008">
    <property type="protein sequence ID" value="CAB4747914.1"/>
    <property type="molecule type" value="Genomic_DNA"/>
</dbReference>
<evidence type="ECO:0000313" key="4">
    <source>
        <dbReference type="EMBL" id="CAB5060432.1"/>
    </source>
</evidence>
<evidence type="ECO:0000313" key="3">
    <source>
        <dbReference type="EMBL" id="CAB4885227.1"/>
    </source>
</evidence>
<protein>
    <submittedName>
        <fullName evidence="2">Unannotated protein</fullName>
    </submittedName>
</protein>